<dbReference type="GO" id="GO:0030674">
    <property type="term" value="F:protein-macromolecule adaptor activity"/>
    <property type="evidence" value="ECO:0007669"/>
    <property type="project" value="TreeGrafter"/>
</dbReference>
<evidence type="ECO:0000256" key="5">
    <source>
        <dbReference type="ARBA" id="ARBA00022824"/>
    </source>
</evidence>
<dbReference type="Pfam" id="PF03694">
    <property type="entry name" value="Erg28"/>
    <property type="match status" value="1"/>
</dbReference>
<evidence type="ECO:0000256" key="12">
    <source>
        <dbReference type="ARBA" id="ARBA00023221"/>
    </source>
</evidence>
<accession>A0AAV5RNJ8</accession>
<dbReference type="PANTHER" id="PTHR15451">
    <property type="entry name" value="ERGOSTEROL BIOSYNTHETIC PROTEIN 28-RELATED"/>
    <property type="match status" value="1"/>
</dbReference>
<evidence type="ECO:0000313" key="14">
    <source>
        <dbReference type="EMBL" id="GMM52507.1"/>
    </source>
</evidence>
<reference evidence="14 15" key="1">
    <citation type="journal article" date="2023" name="Elife">
        <title>Identification of key yeast species and microbe-microbe interactions impacting larval growth of Drosophila in the wild.</title>
        <authorList>
            <person name="Mure A."/>
            <person name="Sugiura Y."/>
            <person name="Maeda R."/>
            <person name="Honda K."/>
            <person name="Sakurai N."/>
            <person name="Takahashi Y."/>
            <person name="Watada M."/>
            <person name="Katoh T."/>
            <person name="Gotoh A."/>
            <person name="Gotoh Y."/>
            <person name="Taniguchi I."/>
            <person name="Nakamura K."/>
            <person name="Hayashi T."/>
            <person name="Katayama T."/>
            <person name="Uemura T."/>
            <person name="Hattori Y."/>
        </authorList>
    </citation>
    <scope>NUCLEOTIDE SEQUENCE [LARGE SCALE GENOMIC DNA]</scope>
    <source>
        <strain evidence="14 15">SB-73</strain>
    </source>
</reference>
<organism evidence="14 15">
    <name type="scientific">Starmerella bacillaris</name>
    <name type="common">Yeast</name>
    <name type="synonym">Candida zemplinina</name>
    <dbReference type="NCBI Taxonomy" id="1247836"/>
    <lineage>
        <taxon>Eukaryota</taxon>
        <taxon>Fungi</taxon>
        <taxon>Dikarya</taxon>
        <taxon>Ascomycota</taxon>
        <taxon>Saccharomycotina</taxon>
        <taxon>Dipodascomycetes</taxon>
        <taxon>Dipodascales</taxon>
        <taxon>Trichomonascaceae</taxon>
        <taxon>Starmerella</taxon>
    </lineage>
</organism>
<evidence type="ECO:0000256" key="10">
    <source>
        <dbReference type="ARBA" id="ARBA00023136"/>
    </source>
</evidence>
<keyword evidence="7 13" id="KW-1133">Transmembrane helix</keyword>
<comment type="caution">
    <text evidence="14">The sequence shown here is derived from an EMBL/GenBank/DDBJ whole genome shotgun (WGS) entry which is preliminary data.</text>
</comment>
<evidence type="ECO:0000256" key="2">
    <source>
        <dbReference type="ARBA" id="ARBA00005377"/>
    </source>
</evidence>
<evidence type="ECO:0000256" key="8">
    <source>
        <dbReference type="ARBA" id="ARBA00023011"/>
    </source>
</evidence>
<keyword evidence="5" id="KW-0256">Endoplasmic reticulum</keyword>
<evidence type="ECO:0000256" key="13">
    <source>
        <dbReference type="SAM" id="Phobius"/>
    </source>
</evidence>
<keyword evidence="4 13" id="KW-0812">Transmembrane</keyword>
<feature type="transmembrane region" description="Helical" evidence="13">
    <location>
        <begin position="108"/>
        <end position="125"/>
    </location>
</feature>
<keyword evidence="6" id="KW-0752">Steroid biosynthesis</keyword>
<comment type="subcellular location">
    <subcellularLocation>
        <location evidence="1">Endoplasmic reticulum membrane</location>
        <topology evidence="1">Multi-pass membrane protein</topology>
    </subcellularLocation>
</comment>
<protein>
    <submittedName>
        <fullName evidence="14">Erg28 protein</fullName>
    </submittedName>
</protein>
<dbReference type="GO" id="GO:0005789">
    <property type="term" value="C:endoplasmic reticulum membrane"/>
    <property type="evidence" value="ECO:0007669"/>
    <property type="project" value="UniProtKB-SubCell"/>
</dbReference>
<sequence length="129" mass="14435">MVSIPSGLLPKWMLLISAVSIFNSIQCYLGDLSLSRRVYNNKPNEVTPLSNRTFGTWTAAVAVIRFYAAYNLSNPAVYSIAYSTFLIAGFHFLCEWLVFRTTNLGKGLLGPLFVAGVTSVWMYYVKGQY</sequence>
<evidence type="ECO:0000256" key="4">
    <source>
        <dbReference type="ARBA" id="ARBA00022692"/>
    </source>
</evidence>
<proteinExistence type="inferred from homology"/>
<keyword evidence="15" id="KW-1185">Reference proteome</keyword>
<evidence type="ECO:0000313" key="15">
    <source>
        <dbReference type="Proteomes" id="UP001362899"/>
    </source>
</evidence>
<keyword evidence="8" id="KW-0756">Sterol biosynthesis</keyword>
<keyword evidence="9" id="KW-0443">Lipid metabolism</keyword>
<dbReference type="Proteomes" id="UP001362899">
    <property type="component" value="Unassembled WGS sequence"/>
</dbReference>
<feature type="transmembrane region" description="Helical" evidence="13">
    <location>
        <begin position="12"/>
        <end position="34"/>
    </location>
</feature>
<keyword evidence="10 13" id="KW-0472">Membrane</keyword>
<evidence type="ECO:0000256" key="9">
    <source>
        <dbReference type="ARBA" id="ARBA00023098"/>
    </source>
</evidence>
<evidence type="ECO:0000256" key="7">
    <source>
        <dbReference type="ARBA" id="ARBA00022989"/>
    </source>
</evidence>
<comment type="similarity">
    <text evidence="2">Belongs to the ERG28 family.</text>
</comment>
<gene>
    <name evidence="14" type="ORF">DASB73_034700</name>
</gene>
<dbReference type="InterPro" id="IPR005352">
    <property type="entry name" value="Erg28"/>
</dbReference>
<keyword evidence="11" id="KW-1207">Sterol metabolism</keyword>
<evidence type="ECO:0000256" key="11">
    <source>
        <dbReference type="ARBA" id="ARBA00023166"/>
    </source>
</evidence>
<feature type="transmembrane region" description="Helical" evidence="13">
    <location>
        <begin position="76"/>
        <end position="99"/>
    </location>
</feature>
<keyword evidence="12" id="KW-0753">Steroid metabolism</keyword>
<dbReference type="PANTHER" id="PTHR15451:SF19">
    <property type="entry name" value="ERGOSTEROL BIOSYNTHETIC PROTEIN 28 HOMOLOG"/>
    <property type="match status" value="1"/>
</dbReference>
<dbReference type="AlphaFoldDB" id="A0AAV5RNJ8"/>
<evidence type="ECO:0000256" key="3">
    <source>
        <dbReference type="ARBA" id="ARBA00022516"/>
    </source>
</evidence>
<dbReference type="GO" id="GO:0016126">
    <property type="term" value="P:sterol biosynthetic process"/>
    <property type="evidence" value="ECO:0007669"/>
    <property type="project" value="UniProtKB-KW"/>
</dbReference>
<dbReference type="EMBL" id="BTGC01000008">
    <property type="protein sequence ID" value="GMM52507.1"/>
    <property type="molecule type" value="Genomic_DNA"/>
</dbReference>
<keyword evidence="3" id="KW-0444">Lipid biosynthesis</keyword>
<evidence type="ECO:0000256" key="1">
    <source>
        <dbReference type="ARBA" id="ARBA00004477"/>
    </source>
</evidence>
<evidence type="ECO:0000256" key="6">
    <source>
        <dbReference type="ARBA" id="ARBA00022955"/>
    </source>
</evidence>
<name>A0AAV5RNJ8_STABA</name>